<evidence type="ECO:0000313" key="4">
    <source>
        <dbReference type="Proteomes" id="UP000838308"/>
    </source>
</evidence>
<protein>
    <submittedName>
        <fullName evidence="3">Uncharacterized protein</fullName>
    </submittedName>
</protein>
<keyword evidence="1" id="KW-0812">Transmembrane</keyword>
<keyword evidence="4" id="KW-1185">Reference proteome</keyword>
<comment type="caution">
    <text evidence="3">The sequence shown here is derived from an EMBL/GenBank/DDBJ whole genome shotgun (WGS) entry which is preliminary data.</text>
</comment>
<evidence type="ECO:0000256" key="1">
    <source>
        <dbReference type="SAM" id="Phobius"/>
    </source>
</evidence>
<keyword evidence="1" id="KW-1133">Transmembrane helix</keyword>
<keyword evidence="1" id="KW-0472">Membrane</keyword>
<dbReference type="Proteomes" id="UP000838308">
    <property type="component" value="Unassembled WGS sequence"/>
</dbReference>
<keyword evidence="2" id="KW-0732">Signal</keyword>
<dbReference type="EMBL" id="CALBWS010000010">
    <property type="protein sequence ID" value="CAH2714801.1"/>
    <property type="molecule type" value="Genomic_DNA"/>
</dbReference>
<dbReference type="InterPro" id="IPR045770">
    <property type="entry name" value="DUF6223"/>
</dbReference>
<proteinExistence type="predicted"/>
<sequence>MKMKLVSFVILCAFLLVPTIAFAANGNYVYGFTPGRSWATIDMVVGLITAVMAGLSLRRSTRGIGNGGRNGAIVAMVVGLIVIAYAFVHVTIFPGGPGTGDGRVGAIVAIVMGLTSMALAGITLIRSRRKS</sequence>
<dbReference type="RefSeq" id="WP_248735106.1">
    <property type="nucleotide sequence ID" value="NZ_CALBWS010000010.1"/>
</dbReference>
<feature type="transmembrane region" description="Helical" evidence="1">
    <location>
        <begin position="104"/>
        <end position="125"/>
    </location>
</feature>
<feature type="transmembrane region" description="Helical" evidence="1">
    <location>
        <begin position="39"/>
        <end position="58"/>
    </location>
</feature>
<dbReference type="Pfam" id="PF19733">
    <property type="entry name" value="DUF6223"/>
    <property type="match status" value="1"/>
</dbReference>
<name>A0ABM9EQB8_9BACI</name>
<feature type="signal peptide" evidence="2">
    <location>
        <begin position="1"/>
        <end position="23"/>
    </location>
</feature>
<evidence type="ECO:0000313" key="3">
    <source>
        <dbReference type="EMBL" id="CAH2714801.1"/>
    </source>
</evidence>
<gene>
    <name evidence="3" type="ORF">BACCIP111895_01977</name>
</gene>
<feature type="transmembrane region" description="Helical" evidence="1">
    <location>
        <begin position="70"/>
        <end position="92"/>
    </location>
</feature>
<organism evidence="3 4">
    <name type="scientific">Neobacillus rhizosphaerae</name>
    <dbReference type="NCBI Taxonomy" id="2880965"/>
    <lineage>
        <taxon>Bacteria</taxon>
        <taxon>Bacillati</taxon>
        <taxon>Bacillota</taxon>
        <taxon>Bacilli</taxon>
        <taxon>Bacillales</taxon>
        <taxon>Bacillaceae</taxon>
        <taxon>Neobacillus</taxon>
    </lineage>
</organism>
<evidence type="ECO:0000256" key="2">
    <source>
        <dbReference type="SAM" id="SignalP"/>
    </source>
</evidence>
<accession>A0ABM9EQB8</accession>
<reference evidence="3" key="1">
    <citation type="submission" date="2022-04" db="EMBL/GenBank/DDBJ databases">
        <authorList>
            <person name="Criscuolo A."/>
        </authorList>
    </citation>
    <scope>NUCLEOTIDE SEQUENCE</scope>
    <source>
        <strain evidence="3">CIP111895</strain>
    </source>
</reference>
<feature type="chain" id="PRO_5047517582" evidence="2">
    <location>
        <begin position="24"/>
        <end position="131"/>
    </location>
</feature>